<keyword evidence="2" id="KW-0040">ANK repeat</keyword>
<evidence type="ECO:0000313" key="6">
    <source>
        <dbReference type="EMBL" id="KEZ41978.1"/>
    </source>
</evidence>
<evidence type="ECO:0000256" key="1">
    <source>
        <dbReference type="ARBA" id="ARBA00022737"/>
    </source>
</evidence>
<feature type="compositionally biased region" description="Basic and acidic residues" evidence="3">
    <location>
        <begin position="1384"/>
        <end position="1394"/>
    </location>
</feature>
<reference evidence="6 7" key="1">
    <citation type="journal article" date="2014" name="Genome Announc.">
        <title>Draft genome sequence of the pathogenic fungus Scedosporium apiospermum.</title>
        <authorList>
            <person name="Vandeputte P."/>
            <person name="Ghamrawi S."/>
            <person name="Rechenmann M."/>
            <person name="Iltis A."/>
            <person name="Giraud S."/>
            <person name="Fleury M."/>
            <person name="Thornton C."/>
            <person name="Delhaes L."/>
            <person name="Meyer W."/>
            <person name="Papon N."/>
            <person name="Bouchara J.P."/>
        </authorList>
    </citation>
    <scope>NUCLEOTIDE SEQUENCE [LARGE SCALE GENOMIC DNA]</scope>
    <source>
        <strain evidence="6 7">IHEM 14462</strain>
    </source>
</reference>
<dbReference type="Proteomes" id="UP000028545">
    <property type="component" value="Unassembled WGS sequence"/>
</dbReference>
<feature type="domain" description="DUF7708" evidence="4">
    <location>
        <begin position="84"/>
        <end position="231"/>
    </location>
</feature>
<feature type="region of interest" description="Disordered" evidence="3">
    <location>
        <begin position="1384"/>
        <end position="1403"/>
    </location>
</feature>
<dbReference type="PROSITE" id="PS50297">
    <property type="entry name" value="ANK_REP_REGION"/>
    <property type="match status" value="2"/>
</dbReference>
<dbReference type="EMBL" id="JOWA01000104">
    <property type="protein sequence ID" value="KEZ41978.1"/>
    <property type="molecule type" value="Genomic_DNA"/>
</dbReference>
<name>A0A084G3R6_PSEDA</name>
<evidence type="ECO:0000256" key="3">
    <source>
        <dbReference type="SAM" id="MobiDB-lite"/>
    </source>
</evidence>
<evidence type="ECO:0000259" key="5">
    <source>
        <dbReference type="Pfam" id="PF24883"/>
    </source>
</evidence>
<dbReference type="InterPro" id="IPR002110">
    <property type="entry name" value="Ankyrin_rpt"/>
</dbReference>
<dbReference type="InterPro" id="IPR056125">
    <property type="entry name" value="DUF7708"/>
</dbReference>
<dbReference type="PROSITE" id="PS50088">
    <property type="entry name" value="ANK_REPEAT"/>
    <property type="match status" value="2"/>
</dbReference>
<dbReference type="Gene3D" id="1.25.40.20">
    <property type="entry name" value="Ankyrin repeat-containing domain"/>
    <property type="match status" value="1"/>
</dbReference>
<dbReference type="InterPro" id="IPR056884">
    <property type="entry name" value="NPHP3-like_N"/>
</dbReference>
<dbReference type="SMART" id="SM00248">
    <property type="entry name" value="ANK"/>
    <property type="match status" value="5"/>
</dbReference>
<organism evidence="6 7">
    <name type="scientific">Pseudallescheria apiosperma</name>
    <name type="common">Scedosporium apiospermum</name>
    <dbReference type="NCBI Taxonomy" id="563466"/>
    <lineage>
        <taxon>Eukaryota</taxon>
        <taxon>Fungi</taxon>
        <taxon>Dikarya</taxon>
        <taxon>Ascomycota</taxon>
        <taxon>Pezizomycotina</taxon>
        <taxon>Sordariomycetes</taxon>
        <taxon>Hypocreomycetidae</taxon>
        <taxon>Microascales</taxon>
        <taxon>Microascaceae</taxon>
        <taxon>Scedosporium</taxon>
    </lineage>
</organism>
<feature type="domain" description="Nephrocystin 3-like N-terminal" evidence="5">
    <location>
        <begin position="319"/>
        <end position="488"/>
    </location>
</feature>
<dbReference type="RefSeq" id="XP_016641777.1">
    <property type="nucleotide sequence ID" value="XM_016788624.1"/>
</dbReference>
<dbReference type="SUPFAM" id="SSF48403">
    <property type="entry name" value="Ankyrin repeat"/>
    <property type="match status" value="1"/>
</dbReference>
<dbReference type="OrthoDB" id="7464126at2759"/>
<gene>
    <name evidence="6" type="ORF">SAPIO_CDS6554</name>
</gene>
<dbReference type="PANTHER" id="PTHR10039">
    <property type="entry name" value="AMELOGENIN"/>
    <property type="match status" value="1"/>
</dbReference>
<comment type="caution">
    <text evidence="6">The sequence shown here is derived from an EMBL/GenBank/DDBJ whole genome shotgun (WGS) entry which is preliminary data.</text>
</comment>
<sequence length="1529" mass="169023">MAQLNSHTVGNEKQSLPRTAWAAALEQLSQEDREQFALADTAGKDMHLLLTDVLKAANEKKSECMKKRWKITINGREIVLRDVMEKISAWVDKILTVGDVAVQYDPGHAALPWAVIRLIVQATVSDAAVFGHVAMSIESVTNVISTCAILELRYLGRETSISGTYKQLSEAIVSLYTAVLRYPSAVLHYYGDRTTVRFIKSVATSKADFEEKFGCMESTRKQVWDLMHLAEAEKTEQILESVKSISGELKSQTLAESKHYERLENILKQLQEPISRLGTLSANIQDGLETPTRGQILRSISTIPYPTHHKTAKKGRLAGSGQWLLAKDQYRSWRKESSSSVLWLHGIPGSGKTKLTSLVIDDVSGCENLAYFYCMRNPAEPERGRGEAILASLVRQLASVGSRGPILPPVLAEYEDAIDGMAEFGDMAWTMEESERVLFDLLGQYPTASLVLDALDEVNRDDRQELLDVLSRLLQESPNILKVFISSRDNLDIALSLKGSPNVYIEAEDNARDISSFIDERLDKARLLHGKLSDALRTNIRQTLLDGARGMFRWVELQIQSLLPLKVAADVEARLGSLPATLEGSYWEVYRQIMESGEHASKLAVFTFQWLMYARETVTIDAFADISSVALSSPGGEPHASFTGREVIDVCANLVVRRKASFELAHLSVREFLEGLNHRNVDTFLSTSSNAFIACACLRHLTRKIDAAIEAPQDLEEVSNSARSKAKLPQIEANANNSVFRIGCHRKLQFKVDATVLAAFQKLVDRVKRGEHDRKVPEVEMEDDNNGGIQICCACMQDLPCDIDATVAMALNMLREEANKSDMESKGPETTIGDTKVIVTHEVPTNALEVENGGENQEGETDQETNDIGKKEEGKEGKEGKEDGTTGALSVSQENVEQEDAATSRLRERVARALIIQDRWDDVYYVARYWVYHADRSEVFRRSDPLLPLLRSFLVSDSNNFSKNFAIWCRLIRIYDRDFKHMGYEVEDLKLRDATRTPYNPMWLACLNNWIDVVEYLYTVGYKDRDKSWPPRPENFWAYSSHVWEAENNPGRPEGGSTPLWYALYSDNLELANCILRCSSEYTPASLPGSIAPQSLRSLLEKAARMNRKGFVSLFLSRDHGGQEAEGRAFVAAASKGLQGLLEVLLEHNADVMSSHGSQALAAAVEKRHAECVAFLLDGARGLSVPGPVGDSTLCSVARTQDAGVMRILLENSIGLGGMSKALIISVSDGDEESAGLLLAHGARREGPAVVNAIRADTPTAAMRLIGAGFDVHGRYLGHYRSALHFAVDKGFAEVAQALLDQGAAVNARDRNRQTPLHLGACKGREECVRILLEAGADVLAEDREGKIPLDYAETPGREAAESLIREAMVRLLEELQAKERATGVVPEDQHFEESPSELLGIRSPPNVGKSSLINAPSQTNLSVLARTSGRYCTTFGQLAFTENAAAEPAHYYIEWLKKSPLVPDCSEVGDEVHVLSGATVPFILRHRKEKLSTVTDEAKGRVFVLVGDAYIHGVMEGEAAEAASYPDD</sequence>
<dbReference type="InterPro" id="IPR036770">
    <property type="entry name" value="Ankyrin_rpt-contain_sf"/>
</dbReference>
<evidence type="ECO:0000259" key="4">
    <source>
        <dbReference type="Pfam" id="PF24809"/>
    </source>
</evidence>
<evidence type="ECO:0000313" key="7">
    <source>
        <dbReference type="Proteomes" id="UP000028545"/>
    </source>
</evidence>
<dbReference type="Pfam" id="PF12796">
    <property type="entry name" value="Ank_2"/>
    <property type="match status" value="1"/>
</dbReference>
<dbReference type="KEGG" id="sapo:SAPIO_CDS6554"/>
<dbReference type="HOGENOM" id="CLU_247346_0_0_1"/>
<dbReference type="PANTHER" id="PTHR10039:SF16">
    <property type="entry name" value="GPI INOSITOL-DEACYLASE"/>
    <property type="match status" value="1"/>
</dbReference>
<dbReference type="Pfam" id="PF24809">
    <property type="entry name" value="DUF7708"/>
    <property type="match status" value="1"/>
</dbReference>
<accession>A0A084G3R6</accession>
<keyword evidence="7" id="KW-1185">Reference proteome</keyword>
<dbReference type="VEuPathDB" id="FungiDB:SAPIO_CDS6554"/>
<dbReference type="InterPro" id="IPR027417">
    <property type="entry name" value="P-loop_NTPase"/>
</dbReference>
<protein>
    <submittedName>
        <fullName evidence="6">Uncharacterized protein</fullName>
    </submittedName>
</protein>
<evidence type="ECO:0000256" key="2">
    <source>
        <dbReference type="PROSITE-ProRule" id="PRU00023"/>
    </source>
</evidence>
<dbReference type="Gene3D" id="3.40.50.300">
    <property type="entry name" value="P-loop containing nucleotide triphosphate hydrolases"/>
    <property type="match status" value="1"/>
</dbReference>
<dbReference type="GeneID" id="27725626"/>
<feature type="repeat" description="ANK" evidence="2">
    <location>
        <begin position="1312"/>
        <end position="1344"/>
    </location>
</feature>
<feature type="repeat" description="ANK" evidence="2">
    <location>
        <begin position="1279"/>
        <end position="1311"/>
    </location>
</feature>
<keyword evidence="1" id="KW-0677">Repeat</keyword>
<feature type="compositionally biased region" description="Basic and acidic residues" evidence="3">
    <location>
        <begin position="867"/>
        <end position="884"/>
    </location>
</feature>
<dbReference type="Pfam" id="PF24883">
    <property type="entry name" value="NPHP3_N"/>
    <property type="match status" value="1"/>
</dbReference>
<proteinExistence type="predicted"/>
<feature type="region of interest" description="Disordered" evidence="3">
    <location>
        <begin position="845"/>
        <end position="902"/>
    </location>
</feature>
<dbReference type="SUPFAM" id="SSF52540">
    <property type="entry name" value="P-loop containing nucleoside triphosphate hydrolases"/>
    <property type="match status" value="1"/>
</dbReference>